<accession>A0ACC0CLB5</accession>
<organism evidence="1 2">
    <name type="scientific">Hypoxylon rubiginosum</name>
    <dbReference type="NCBI Taxonomy" id="110542"/>
    <lineage>
        <taxon>Eukaryota</taxon>
        <taxon>Fungi</taxon>
        <taxon>Dikarya</taxon>
        <taxon>Ascomycota</taxon>
        <taxon>Pezizomycotina</taxon>
        <taxon>Sordariomycetes</taxon>
        <taxon>Xylariomycetidae</taxon>
        <taxon>Xylariales</taxon>
        <taxon>Hypoxylaceae</taxon>
        <taxon>Hypoxylon</taxon>
    </lineage>
</organism>
<name>A0ACC0CLB5_9PEZI</name>
<evidence type="ECO:0000313" key="2">
    <source>
        <dbReference type="Proteomes" id="UP001497680"/>
    </source>
</evidence>
<sequence length="1063" mass="122791">MRWTNSLRSLGRKLKRGVRKLRRKQSATPSINSTSRDEAPTVSRPTPADMTLDDTTRVPENQEEGRDGTSLTSTGDPTPSPCLWEEALTQLTEEDTSHLNAIRLSGPNNSATKNVHDDIAHIVESVRQRLQESRWHFEFQGRTIYIRDMTSRVLDWVGKFKECVDVAVNFNPVHATLPWAAIRFLMTVATADNEQSGLLLVLLEDITRLIARCCINEELYIDPRNEQQNRTGLKDALRRLYVNILKDLSIATKLCRQHSIGRAMHAIINPGEISEILEKLDMLEKDVMKESDLCERKHSRQVSGELSGQYLNLRKLLEETLTPQIEEMVTGLNDLHLAQFCDWLRRTNPSDRYNEMLRLHQHETSSWIHSTKEWQNWYNQAPGTSRSLWIHGIPGSGKSVLAAYLVHEFQQNSRHDEFCIFYFCYYVHKQDETSSMLRWIAAQLCQGSNQIPIKINQKYKQRLEPTHEDLLSTIELLSSRWTRVFLIIDALDESSQPWSELTHVLRRLATEPRFDRIWTLTTSREYDDIKNAMSNFSSTIPMSNIGLEDDIEMFIQQNLRIKPDKRLRSWPESLVDEVESHLIYESHGMFQWAKGQIDYLGRLHDFDQIREALNNLPPTLYDTYDRIISLIPDNDKEFTQRALHWVSYATSLQLSPCLEGRIVLVASLPTLDINKYTYREEDILDLCGCLLRIGGGTTMEFTHFTVQEYFRSRIPSLDRDVTVDMFRRLLQLGNASTSLDTDTMKDYVYACCLLFNVGIRRRDIFVNMDSEMECLITQLLDPSLPHYDLLWYLSHGVPEFEYGVRPWNLFNGLLAYSTEESREDPATTYAIMVGNCLFLCLLPLAGKLLDDKGRHILEKEVNKKTVGVDERSDDVKIMIESVLESLSYSSLSRSRDSFVFLLDQFDIFCHAVDRRKTVGYYIIHHHEDHRGSNCQPECRLKKLLSLGASPDSSSLSLTPLQIAVLNRDLSAIKLLLQEGVNVSEKGKPDPLKDSWFYRYYEDIINGPRTPFKLDGFRHESPLVIALSMLRDCKVEEKPEFRTISSLLLEYTNFDSPFADEEPD</sequence>
<gene>
    <name evidence="1" type="ORF">F4821DRAFT_249641</name>
</gene>
<reference evidence="1 2" key="1">
    <citation type="journal article" date="2022" name="New Phytol.">
        <title>Ecological generalism drives hyperdiversity of secondary metabolite gene clusters in xylarialean endophytes.</title>
        <authorList>
            <person name="Franco M.E.E."/>
            <person name="Wisecaver J.H."/>
            <person name="Arnold A.E."/>
            <person name="Ju Y.M."/>
            <person name="Slot J.C."/>
            <person name="Ahrendt S."/>
            <person name="Moore L.P."/>
            <person name="Eastman K.E."/>
            <person name="Scott K."/>
            <person name="Konkel Z."/>
            <person name="Mondo S.J."/>
            <person name="Kuo A."/>
            <person name="Hayes R.D."/>
            <person name="Haridas S."/>
            <person name="Andreopoulos B."/>
            <person name="Riley R."/>
            <person name="LaButti K."/>
            <person name="Pangilinan J."/>
            <person name="Lipzen A."/>
            <person name="Amirebrahimi M."/>
            <person name="Yan J."/>
            <person name="Adam C."/>
            <person name="Keymanesh K."/>
            <person name="Ng V."/>
            <person name="Louie K."/>
            <person name="Northen T."/>
            <person name="Drula E."/>
            <person name="Henrissat B."/>
            <person name="Hsieh H.M."/>
            <person name="Youens-Clark K."/>
            <person name="Lutzoni F."/>
            <person name="Miadlikowska J."/>
            <person name="Eastwood D.C."/>
            <person name="Hamelin R.C."/>
            <person name="Grigoriev I.V."/>
            <person name="U'Ren J.M."/>
        </authorList>
    </citation>
    <scope>NUCLEOTIDE SEQUENCE [LARGE SCALE GENOMIC DNA]</scope>
    <source>
        <strain evidence="1 2">ER1909</strain>
    </source>
</reference>
<comment type="caution">
    <text evidence="1">The sequence shown here is derived from an EMBL/GenBank/DDBJ whole genome shotgun (WGS) entry which is preliminary data.</text>
</comment>
<keyword evidence="2" id="KW-1185">Reference proteome</keyword>
<protein>
    <submittedName>
        <fullName evidence="1">Uncharacterized protein</fullName>
    </submittedName>
</protein>
<dbReference type="EMBL" id="MU394401">
    <property type="protein sequence ID" value="KAI6081256.1"/>
    <property type="molecule type" value="Genomic_DNA"/>
</dbReference>
<evidence type="ECO:0000313" key="1">
    <source>
        <dbReference type="EMBL" id="KAI6081256.1"/>
    </source>
</evidence>
<dbReference type="Proteomes" id="UP001497680">
    <property type="component" value="Unassembled WGS sequence"/>
</dbReference>
<proteinExistence type="predicted"/>